<feature type="transmembrane region" description="Helical" evidence="1">
    <location>
        <begin position="159"/>
        <end position="181"/>
    </location>
</feature>
<feature type="transmembrane region" description="Helical" evidence="1">
    <location>
        <begin position="96"/>
        <end position="121"/>
    </location>
</feature>
<feature type="transmembrane region" description="Helical" evidence="1">
    <location>
        <begin position="56"/>
        <end position="75"/>
    </location>
</feature>
<feature type="transmembrane region" description="Helical" evidence="1">
    <location>
        <begin position="188"/>
        <end position="206"/>
    </location>
</feature>
<keyword evidence="1" id="KW-0812">Transmembrane</keyword>
<dbReference type="AlphaFoldDB" id="A0A235F6V8"/>
<keyword evidence="3" id="KW-1185">Reference proteome</keyword>
<proteinExistence type="predicted"/>
<sequence length="258" mass="29306">MGMLDLKSFIGKMALLSIGFVLVITVIGTVNASGLANNSLFDFLSPFKGGGSAGMLVLLAGILPMIAIVMPLLMDQVENDMIVVRIKKKRKLFYEHVFFAVGLTVFLTSLIIVIGVVGSLISTGQLTNLWGTKEGSLYFWLDNKDYFQLYVPRVTSGKVWSYIIGSRFLVILFMILMVIFLKLLLRKNVYVFFTSLILWLGDGLFFDQYSLFTGQARISMELWLSPEDQLFNLIYFLLWITVLFFICLKIYDKKEFLS</sequence>
<gene>
    <name evidence="2" type="ORF">CGZ90_16905</name>
</gene>
<comment type="caution">
    <text evidence="2">The sequence shown here is derived from an EMBL/GenBank/DDBJ whole genome shotgun (WGS) entry which is preliminary data.</text>
</comment>
<name>A0A235F6V8_9BACL</name>
<organism evidence="2 3">
    <name type="scientific">Fictibacillus aquaticus</name>
    <dbReference type="NCBI Taxonomy" id="2021314"/>
    <lineage>
        <taxon>Bacteria</taxon>
        <taxon>Bacillati</taxon>
        <taxon>Bacillota</taxon>
        <taxon>Bacilli</taxon>
        <taxon>Bacillales</taxon>
        <taxon>Fictibacillaceae</taxon>
        <taxon>Fictibacillus</taxon>
    </lineage>
</organism>
<reference evidence="2 3" key="1">
    <citation type="submission" date="2017-07" db="EMBL/GenBank/DDBJ databases">
        <title>Fictibacillus sp. nov. GDSW-R2A3 Genome sequencing and assembly.</title>
        <authorList>
            <person name="Mayilraj S."/>
        </authorList>
    </citation>
    <scope>NUCLEOTIDE SEQUENCE [LARGE SCALE GENOMIC DNA]</scope>
    <source>
        <strain evidence="2 3">GDSW-R2A3</strain>
    </source>
</reference>
<evidence type="ECO:0000313" key="3">
    <source>
        <dbReference type="Proteomes" id="UP000215059"/>
    </source>
</evidence>
<dbReference type="EMBL" id="NOII01000011">
    <property type="protein sequence ID" value="OYD56687.1"/>
    <property type="molecule type" value="Genomic_DNA"/>
</dbReference>
<keyword evidence="1" id="KW-1133">Transmembrane helix</keyword>
<accession>A0A235F6V8</accession>
<keyword evidence="1" id="KW-0472">Membrane</keyword>
<evidence type="ECO:0000313" key="2">
    <source>
        <dbReference type="EMBL" id="OYD56687.1"/>
    </source>
</evidence>
<protein>
    <submittedName>
        <fullName evidence="2">Uncharacterized protein</fullName>
    </submittedName>
</protein>
<evidence type="ECO:0000256" key="1">
    <source>
        <dbReference type="SAM" id="Phobius"/>
    </source>
</evidence>
<feature type="transmembrane region" description="Helical" evidence="1">
    <location>
        <begin position="230"/>
        <end position="251"/>
    </location>
</feature>
<dbReference type="Proteomes" id="UP000215059">
    <property type="component" value="Unassembled WGS sequence"/>
</dbReference>